<accession>A0A1G9WD41</accession>
<organism evidence="1 2">
    <name type="scientific">Halogranum gelatinilyticum</name>
    <dbReference type="NCBI Taxonomy" id="660521"/>
    <lineage>
        <taxon>Archaea</taxon>
        <taxon>Methanobacteriati</taxon>
        <taxon>Methanobacteriota</taxon>
        <taxon>Stenosarchaea group</taxon>
        <taxon>Halobacteria</taxon>
        <taxon>Halobacteriales</taxon>
        <taxon>Haloferacaceae</taxon>
    </lineage>
</organism>
<protein>
    <submittedName>
        <fullName evidence="1">Uncharacterized protein</fullName>
    </submittedName>
</protein>
<evidence type="ECO:0000313" key="2">
    <source>
        <dbReference type="Proteomes" id="UP000199451"/>
    </source>
</evidence>
<dbReference type="RefSeq" id="WP_089698216.1">
    <property type="nucleotide sequence ID" value="NZ_FNHL01000003.1"/>
</dbReference>
<reference evidence="2" key="1">
    <citation type="submission" date="2016-10" db="EMBL/GenBank/DDBJ databases">
        <authorList>
            <person name="Varghese N."/>
            <person name="Submissions S."/>
        </authorList>
    </citation>
    <scope>NUCLEOTIDE SEQUENCE [LARGE SCALE GENOMIC DNA]</scope>
    <source>
        <strain evidence="2">CGMCC 1.10119</strain>
    </source>
</reference>
<keyword evidence="2" id="KW-1185">Reference proteome</keyword>
<dbReference type="PROSITE" id="PS51318">
    <property type="entry name" value="TAT"/>
    <property type="match status" value="1"/>
</dbReference>
<dbReference type="EMBL" id="FNHL01000003">
    <property type="protein sequence ID" value="SDM82484.1"/>
    <property type="molecule type" value="Genomic_DNA"/>
</dbReference>
<evidence type="ECO:0000313" key="1">
    <source>
        <dbReference type="EMBL" id="SDM82484.1"/>
    </source>
</evidence>
<dbReference type="InterPro" id="IPR006311">
    <property type="entry name" value="TAT_signal"/>
</dbReference>
<dbReference type="Proteomes" id="UP000199451">
    <property type="component" value="Unassembled WGS sequence"/>
</dbReference>
<dbReference type="STRING" id="660521.SAMN04487949_2713"/>
<gene>
    <name evidence="1" type="ORF">SAMN04487949_2713</name>
</gene>
<proteinExistence type="predicted"/>
<sequence>MTRDPTTTTGIARRQLLRSIGLLGLGATLAGPVRADEGRRFPLDSVPVYFTVYAGVGDDPGTFRYPDSPGEFRGFDPAGALFDASELVKSANGKTIYYDFHFTPDNSIVGPVRPYVLVHERDGRYTSREQEATFDVSTVPELFPFLQPGTWRAVGRDVVKLDRKGGELDWAITRVDFYRVDGETQTYQLSLLYLIWREGFGPSVADPQNPQADIPSAVDEAARELVAAGVAAEPTPLSDREAIHVADEFEFYSSSSSD</sequence>
<name>A0A1G9WD41_9EURY</name>
<dbReference type="AlphaFoldDB" id="A0A1G9WD41"/>
<dbReference type="OrthoDB" id="275541at2157"/>